<feature type="non-terminal residue" evidence="2">
    <location>
        <position position="1"/>
    </location>
</feature>
<evidence type="ECO:0000313" key="2">
    <source>
        <dbReference type="EMBL" id="CEK54859.1"/>
    </source>
</evidence>
<dbReference type="EMBL" id="HACG01007994">
    <property type="protein sequence ID" value="CEK54859.1"/>
    <property type="molecule type" value="Transcribed_RNA"/>
</dbReference>
<feature type="compositionally biased region" description="Low complexity" evidence="1">
    <location>
        <begin position="18"/>
        <end position="54"/>
    </location>
</feature>
<feature type="compositionally biased region" description="Polar residues" evidence="1">
    <location>
        <begin position="55"/>
        <end position="64"/>
    </location>
</feature>
<organism evidence="2">
    <name type="scientific">Arion vulgaris</name>
    <dbReference type="NCBI Taxonomy" id="1028688"/>
    <lineage>
        <taxon>Eukaryota</taxon>
        <taxon>Metazoa</taxon>
        <taxon>Spiralia</taxon>
        <taxon>Lophotrochozoa</taxon>
        <taxon>Mollusca</taxon>
        <taxon>Gastropoda</taxon>
        <taxon>Heterobranchia</taxon>
        <taxon>Euthyneura</taxon>
        <taxon>Panpulmonata</taxon>
        <taxon>Eupulmonata</taxon>
        <taxon>Stylommatophora</taxon>
        <taxon>Helicina</taxon>
        <taxon>Arionoidea</taxon>
        <taxon>Arionidae</taxon>
        <taxon>Arion</taxon>
    </lineage>
</organism>
<dbReference type="AlphaFoldDB" id="A0A0B6YF98"/>
<accession>A0A0B6YF98</accession>
<sequence length="97" mass="10443">PKQVARKIFSVVRVKEQPSTSQLSPSPTSPHSTSYDPLSVSPVPLVSLSSSPLSTTPDQHCSENISQHPTSVLLQTACPNTLLSKDLIEESMKNMVS</sequence>
<name>A0A0B6YF98_9EUPU</name>
<evidence type="ECO:0000256" key="1">
    <source>
        <dbReference type="SAM" id="MobiDB-lite"/>
    </source>
</evidence>
<feature type="non-terminal residue" evidence="2">
    <location>
        <position position="97"/>
    </location>
</feature>
<gene>
    <name evidence="2" type="primary">ORF23803</name>
</gene>
<protein>
    <submittedName>
        <fullName evidence="2">Uncharacterized protein</fullName>
    </submittedName>
</protein>
<reference evidence="2" key="1">
    <citation type="submission" date="2014-12" db="EMBL/GenBank/DDBJ databases">
        <title>Insight into the proteome of Arion vulgaris.</title>
        <authorList>
            <person name="Aradska J."/>
            <person name="Bulat T."/>
            <person name="Smidak R."/>
            <person name="Sarate P."/>
            <person name="Gangsoo J."/>
            <person name="Sialana F."/>
            <person name="Bilban M."/>
            <person name="Lubec G."/>
        </authorList>
    </citation>
    <scope>NUCLEOTIDE SEQUENCE</scope>
    <source>
        <tissue evidence="2">Skin</tissue>
    </source>
</reference>
<proteinExistence type="predicted"/>
<feature type="region of interest" description="Disordered" evidence="1">
    <location>
        <begin position="9"/>
        <end position="64"/>
    </location>
</feature>